<evidence type="ECO:0000256" key="3">
    <source>
        <dbReference type="ARBA" id="ARBA00023163"/>
    </source>
</evidence>
<name>A0A8J3YFC9_9ACTN</name>
<dbReference type="Proteomes" id="UP000619260">
    <property type="component" value="Unassembled WGS sequence"/>
</dbReference>
<dbReference type="PANTHER" id="PTHR30055:SF234">
    <property type="entry name" value="HTH-TYPE TRANSCRIPTIONAL REGULATOR BETI"/>
    <property type="match status" value="1"/>
</dbReference>
<dbReference type="GO" id="GO:0000976">
    <property type="term" value="F:transcription cis-regulatory region binding"/>
    <property type="evidence" value="ECO:0007669"/>
    <property type="project" value="TreeGrafter"/>
</dbReference>
<dbReference type="SUPFAM" id="SSF48498">
    <property type="entry name" value="Tetracyclin repressor-like, C-terminal domain"/>
    <property type="match status" value="1"/>
</dbReference>
<dbReference type="InterPro" id="IPR050109">
    <property type="entry name" value="HTH-type_TetR-like_transc_reg"/>
</dbReference>
<evidence type="ECO:0000313" key="7">
    <source>
        <dbReference type="Proteomes" id="UP000619260"/>
    </source>
</evidence>
<sequence length="190" mass="20647">MSDPRAARSREAILGAARELLFRHGSGAVTHQRVAEHAGVGRATVYRHWPRADQLLLDAMTGSDMPFFKDPAPPVRDWLTRELRILADDLAQPPVVAVSLTLMHDAHWDEGVARQRDASLGTVAERLGAAFALAYETGEILSELAGYDAVALLTGPIFYRAALQGGGVPDGFIARLVDGLPWASRDAERR</sequence>
<dbReference type="InterPro" id="IPR011075">
    <property type="entry name" value="TetR_C"/>
</dbReference>
<dbReference type="Gene3D" id="1.10.10.60">
    <property type="entry name" value="Homeodomain-like"/>
    <property type="match status" value="1"/>
</dbReference>
<dbReference type="InterPro" id="IPR001647">
    <property type="entry name" value="HTH_TetR"/>
</dbReference>
<dbReference type="PRINTS" id="PR00455">
    <property type="entry name" value="HTHTETR"/>
</dbReference>
<keyword evidence="1" id="KW-0805">Transcription regulation</keyword>
<dbReference type="Pfam" id="PF00440">
    <property type="entry name" value="TetR_N"/>
    <property type="match status" value="1"/>
</dbReference>
<evidence type="ECO:0000259" key="5">
    <source>
        <dbReference type="PROSITE" id="PS50977"/>
    </source>
</evidence>
<dbReference type="InterPro" id="IPR036271">
    <property type="entry name" value="Tet_transcr_reg_TetR-rel_C_sf"/>
</dbReference>
<evidence type="ECO:0000256" key="1">
    <source>
        <dbReference type="ARBA" id="ARBA00023015"/>
    </source>
</evidence>
<dbReference type="RefSeq" id="WP_203897696.1">
    <property type="nucleotide sequence ID" value="NZ_BOPF01000003.1"/>
</dbReference>
<gene>
    <name evidence="6" type="ORF">Val02_10050</name>
</gene>
<dbReference type="PROSITE" id="PS50977">
    <property type="entry name" value="HTH_TETR_2"/>
    <property type="match status" value="1"/>
</dbReference>
<keyword evidence="3" id="KW-0804">Transcription</keyword>
<evidence type="ECO:0000256" key="4">
    <source>
        <dbReference type="PROSITE-ProRule" id="PRU00335"/>
    </source>
</evidence>
<accession>A0A8J3YFC9</accession>
<evidence type="ECO:0000313" key="6">
    <source>
        <dbReference type="EMBL" id="GIJ44119.1"/>
    </source>
</evidence>
<reference evidence="6" key="1">
    <citation type="submission" date="2021-01" db="EMBL/GenBank/DDBJ databases">
        <title>Whole genome shotgun sequence of Virgisporangium aliadipatigenens NBRC 105644.</title>
        <authorList>
            <person name="Komaki H."/>
            <person name="Tamura T."/>
        </authorList>
    </citation>
    <scope>NUCLEOTIDE SEQUENCE</scope>
    <source>
        <strain evidence="6">NBRC 105644</strain>
    </source>
</reference>
<organism evidence="6 7">
    <name type="scientific">Virgisporangium aliadipatigenens</name>
    <dbReference type="NCBI Taxonomy" id="741659"/>
    <lineage>
        <taxon>Bacteria</taxon>
        <taxon>Bacillati</taxon>
        <taxon>Actinomycetota</taxon>
        <taxon>Actinomycetes</taxon>
        <taxon>Micromonosporales</taxon>
        <taxon>Micromonosporaceae</taxon>
        <taxon>Virgisporangium</taxon>
    </lineage>
</organism>
<evidence type="ECO:0000256" key="2">
    <source>
        <dbReference type="ARBA" id="ARBA00023125"/>
    </source>
</evidence>
<dbReference type="InterPro" id="IPR009057">
    <property type="entry name" value="Homeodomain-like_sf"/>
</dbReference>
<keyword evidence="2 4" id="KW-0238">DNA-binding</keyword>
<dbReference type="PANTHER" id="PTHR30055">
    <property type="entry name" value="HTH-TYPE TRANSCRIPTIONAL REGULATOR RUTR"/>
    <property type="match status" value="1"/>
</dbReference>
<comment type="caution">
    <text evidence="6">The sequence shown here is derived from an EMBL/GenBank/DDBJ whole genome shotgun (WGS) entry which is preliminary data.</text>
</comment>
<dbReference type="AlphaFoldDB" id="A0A8J3YFC9"/>
<dbReference type="SUPFAM" id="SSF46689">
    <property type="entry name" value="Homeodomain-like"/>
    <property type="match status" value="1"/>
</dbReference>
<dbReference type="Pfam" id="PF16859">
    <property type="entry name" value="TetR_C_11"/>
    <property type="match status" value="1"/>
</dbReference>
<keyword evidence="7" id="KW-1185">Reference proteome</keyword>
<feature type="DNA-binding region" description="H-T-H motif" evidence="4">
    <location>
        <begin position="30"/>
        <end position="49"/>
    </location>
</feature>
<feature type="domain" description="HTH tetR-type" evidence="5">
    <location>
        <begin position="7"/>
        <end position="67"/>
    </location>
</feature>
<dbReference type="GO" id="GO:0003700">
    <property type="term" value="F:DNA-binding transcription factor activity"/>
    <property type="evidence" value="ECO:0007669"/>
    <property type="project" value="TreeGrafter"/>
</dbReference>
<proteinExistence type="predicted"/>
<dbReference type="EMBL" id="BOPF01000003">
    <property type="protein sequence ID" value="GIJ44119.1"/>
    <property type="molecule type" value="Genomic_DNA"/>
</dbReference>
<dbReference type="Gene3D" id="1.10.357.10">
    <property type="entry name" value="Tetracycline Repressor, domain 2"/>
    <property type="match status" value="1"/>
</dbReference>
<protein>
    <submittedName>
        <fullName evidence="6">TetR family transcriptional regulator</fullName>
    </submittedName>
</protein>